<sequence>MENPVSRKQAAALKKKEIKRAKDKDYYEKNRKKKIAQVIERRKARREETKGKSRTRTEIKKAASKKRRKEQRATAREELERKRQIAREKGKARERDRKSCLCRKHVETKILFDACMKFRKGVVKTTGNESKESPIFKTLTEAADATLCSKEDGIEHHKIKCLERDCNRCSVEKIKLLPEESSNEGSVCWSRYEYLPTGKFLANGQEKKKIALVPKETPPSEMFKYFKKLLEAYPLHSFMAKWQREQLDNLLEHLQLGHVVCIHDYSEGYACRQQDEIQSEFFDVAKASLHVTILHRHAVESKDGITSTEAEPHLIKEHLFVVSDDPTQDHDSVHKAQELIHDYLVNDVGYSIELLHEFTDGCAAQYKSRHCIGDLSCSLADFGYPIQRSFFETSHAKGEQDAAGSH</sequence>
<feature type="non-terminal residue" evidence="2">
    <location>
        <position position="406"/>
    </location>
</feature>
<dbReference type="EMBL" id="DS476644">
    <property type="protein sequence ID" value="EDO26156.1"/>
    <property type="molecule type" value="Genomic_DNA"/>
</dbReference>
<evidence type="ECO:0000256" key="1">
    <source>
        <dbReference type="SAM" id="MobiDB-lite"/>
    </source>
</evidence>
<feature type="compositionally biased region" description="Basic and acidic residues" evidence="1">
    <location>
        <begin position="39"/>
        <end position="61"/>
    </location>
</feature>
<dbReference type="InParanoid" id="A7TCQ9"/>
<feature type="compositionally biased region" description="Basic and acidic residues" evidence="1">
    <location>
        <begin position="20"/>
        <end position="29"/>
    </location>
</feature>
<keyword evidence="3" id="KW-1185">Reference proteome</keyword>
<evidence type="ECO:0000313" key="2">
    <source>
        <dbReference type="EMBL" id="EDO26156.1"/>
    </source>
</evidence>
<dbReference type="PANTHER" id="PTHR46601:SF1">
    <property type="entry name" value="ADF-H DOMAIN-CONTAINING PROTEIN"/>
    <property type="match status" value="1"/>
</dbReference>
<dbReference type="PANTHER" id="PTHR46601">
    <property type="entry name" value="ULP_PROTEASE DOMAIN-CONTAINING PROTEIN"/>
    <property type="match status" value="1"/>
</dbReference>
<feature type="compositionally biased region" description="Basic and acidic residues" evidence="1">
    <location>
        <begin position="71"/>
        <end position="91"/>
    </location>
</feature>
<dbReference type="HOGENOM" id="CLU_678956_0_0_1"/>
<reference evidence="2 3" key="1">
    <citation type="journal article" date="2007" name="Science">
        <title>Sea anemone genome reveals ancestral eumetazoan gene repertoire and genomic organization.</title>
        <authorList>
            <person name="Putnam N.H."/>
            <person name="Srivastava M."/>
            <person name="Hellsten U."/>
            <person name="Dirks B."/>
            <person name="Chapman J."/>
            <person name="Salamov A."/>
            <person name="Terry A."/>
            <person name="Shapiro H."/>
            <person name="Lindquist E."/>
            <person name="Kapitonov V.V."/>
            <person name="Jurka J."/>
            <person name="Genikhovich G."/>
            <person name="Grigoriev I.V."/>
            <person name="Lucas S.M."/>
            <person name="Steele R.E."/>
            <person name="Finnerty J.R."/>
            <person name="Technau U."/>
            <person name="Martindale M.Q."/>
            <person name="Rokhsar D.S."/>
        </authorList>
    </citation>
    <scope>NUCLEOTIDE SEQUENCE [LARGE SCALE GENOMIC DNA]</scope>
    <source>
        <strain evidence="3">CH2 X CH6</strain>
    </source>
</reference>
<organism evidence="2 3">
    <name type="scientific">Nematostella vectensis</name>
    <name type="common">Starlet sea anemone</name>
    <dbReference type="NCBI Taxonomy" id="45351"/>
    <lineage>
        <taxon>Eukaryota</taxon>
        <taxon>Metazoa</taxon>
        <taxon>Cnidaria</taxon>
        <taxon>Anthozoa</taxon>
        <taxon>Hexacorallia</taxon>
        <taxon>Actiniaria</taxon>
        <taxon>Edwardsiidae</taxon>
        <taxon>Nematostella</taxon>
    </lineage>
</organism>
<protein>
    <submittedName>
        <fullName evidence="2">Uncharacterized protein</fullName>
    </submittedName>
</protein>
<dbReference type="AlphaFoldDB" id="A7TCQ9"/>
<proteinExistence type="predicted"/>
<dbReference type="OMA" id="ECQANIV"/>
<evidence type="ECO:0000313" key="3">
    <source>
        <dbReference type="Proteomes" id="UP000001593"/>
    </source>
</evidence>
<name>A7TCQ9_NEMVE</name>
<gene>
    <name evidence="2" type="ORF">NEMVEDRAFT_v1g225339</name>
</gene>
<dbReference type="Proteomes" id="UP000001593">
    <property type="component" value="Unassembled WGS sequence"/>
</dbReference>
<accession>A7TCQ9</accession>
<dbReference type="PhylomeDB" id="A7TCQ9"/>
<feature type="region of interest" description="Disordered" evidence="1">
    <location>
        <begin position="1"/>
        <end position="91"/>
    </location>
</feature>